<evidence type="ECO:0000313" key="2">
    <source>
        <dbReference type="EMBL" id="CAB4133817.1"/>
    </source>
</evidence>
<dbReference type="EMBL" id="LR796202">
    <property type="protein sequence ID" value="CAB4126542.1"/>
    <property type="molecule type" value="Genomic_DNA"/>
</dbReference>
<organism evidence="1">
    <name type="scientific">uncultured Caudovirales phage</name>
    <dbReference type="NCBI Taxonomy" id="2100421"/>
    <lineage>
        <taxon>Viruses</taxon>
        <taxon>Duplodnaviria</taxon>
        <taxon>Heunggongvirae</taxon>
        <taxon>Uroviricota</taxon>
        <taxon>Caudoviricetes</taxon>
        <taxon>Peduoviridae</taxon>
        <taxon>Maltschvirus</taxon>
        <taxon>Maltschvirus maltsch</taxon>
    </lineage>
</organism>
<accession>A0A6J5KYZ2</accession>
<gene>
    <name evidence="2" type="ORF">UFOVP262_35</name>
    <name evidence="1" type="ORF">UFOVP90_5</name>
</gene>
<sequence length="48" mass="5367">MVPSFQEPIPLVLQAPMVPSLFSLGEPLHREPFEMNAFHLNGFSNGSR</sequence>
<dbReference type="EMBL" id="LR796276">
    <property type="protein sequence ID" value="CAB4133817.1"/>
    <property type="molecule type" value="Genomic_DNA"/>
</dbReference>
<protein>
    <submittedName>
        <fullName evidence="1">Uncharacterized protein</fullName>
    </submittedName>
</protein>
<proteinExistence type="predicted"/>
<evidence type="ECO:0000313" key="1">
    <source>
        <dbReference type="EMBL" id="CAB4126542.1"/>
    </source>
</evidence>
<name>A0A6J5KYZ2_9CAUD</name>
<reference evidence="1" key="1">
    <citation type="submission" date="2020-04" db="EMBL/GenBank/DDBJ databases">
        <authorList>
            <person name="Chiriac C."/>
            <person name="Salcher M."/>
            <person name="Ghai R."/>
            <person name="Kavagutti S V."/>
        </authorList>
    </citation>
    <scope>NUCLEOTIDE SEQUENCE</scope>
</reference>